<dbReference type="GO" id="GO:0006313">
    <property type="term" value="P:DNA transposition"/>
    <property type="evidence" value="ECO:0007669"/>
    <property type="project" value="InterPro"/>
</dbReference>
<dbReference type="GO" id="GO:0015074">
    <property type="term" value="P:DNA integration"/>
    <property type="evidence" value="ECO:0007669"/>
    <property type="project" value="InterPro"/>
</dbReference>
<keyword evidence="4" id="KW-1185">Reference proteome</keyword>
<sequence>MPLTEQGTGGWRYATDKDGNAFYPTNHNGKEIVYGKYIYKRDGYVKYPLNPDGHPQYEADKITRTRFNSPSKQNSENATQLQRQLPLATGRKMSSQTVRNRLHEGGLYARRPMVCIPLTPRHRAARRRWAAEHRD</sequence>
<feature type="region of interest" description="Disordered" evidence="1">
    <location>
        <begin position="65"/>
        <end position="104"/>
    </location>
</feature>
<dbReference type="EMBL" id="BMAU01021066">
    <property type="protein sequence ID" value="GFX88945.1"/>
    <property type="molecule type" value="Genomic_DNA"/>
</dbReference>
<accession>A0A8X6R7H5</accession>
<feature type="domain" description="Transposase Tc1-like" evidence="2">
    <location>
        <begin position="77"/>
        <end position="135"/>
    </location>
</feature>
<evidence type="ECO:0000259" key="2">
    <source>
        <dbReference type="Pfam" id="PF01498"/>
    </source>
</evidence>
<dbReference type="Pfam" id="PF01498">
    <property type="entry name" value="HTH_Tnp_Tc3_2"/>
    <property type="match status" value="1"/>
</dbReference>
<evidence type="ECO:0000313" key="4">
    <source>
        <dbReference type="Proteomes" id="UP000887159"/>
    </source>
</evidence>
<evidence type="ECO:0000256" key="1">
    <source>
        <dbReference type="SAM" id="MobiDB-lite"/>
    </source>
</evidence>
<name>A0A8X6R7H5_TRICX</name>
<gene>
    <name evidence="3" type="ORF">TNCV_2478281</name>
</gene>
<comment type="caution">
    <text evidence="3">The sequence shown here is derived from an EMBL/GenBank/DDBJ whole genome shotgun (WGS) entry which is preliminary data.</text>
</comment>
<organism evidence="3 4">
    <name type="scientific">Trichonephila clavipes</name>
    <name type="common">Golden silk orbweaver</name>
    <name type="synonym">Nephila clavipes</name>
    <dbReference type="NCBI Taxonomy" id="2585209"/>
    <lineage>
        <taxon>Eukaryota</taxon>
        <taxon>Metazoa</taxon>
        <taxon>Ecdysozoa</taxon>
        <taxon>Arthropoda</taxon>
        <taxon>Chelicerata</taxon>
        <taxon>Arachnida</taxon>
        <taxon>Araneae</taxon>
        <taxon>Araneomorphae</taxon>
        <taxon>Entelegynae</taxon>
        <taxon>Araneoidea</taxon>
        <taxon>Nephilidae</taxon>
        <taxon>Trichonephila</taxon>
    </lineage>
</organism>
<reference evidence="3" key="1">
    <citation type="submission" date="2020-08" db="EMBL/GenBank/DDBJ databases">
        <title>Multicomponent nature underlies the extraordinary mechanical properties of spider dragline silk.</title>
        <authorList>
            <person name="Kono N."/>
            <person name="Nakamura H."/>
            <person name="Mori M."/>
            <person name="Yoshida Y."/>
            <person name="Ohtoshi R."/>
            <person name="Malay A.D."/>
            <person name="Moran D.A.P."/>
            <person name="Tomita M."/>
            <person name="Numata K."/>
            <person name="Arakawa K."/>
        </authorList>
    </citation>
    <scope>NUCLEOTIDE SEQUENCE</scope>
</reference>
<protein>
    <recommendedName>
        <fullName evidence="2">Transposase Tc1-like domain-containing protein</fullName>
    </recommendedName>
</protein>
<dbReference type="Proteomes" id="UP000887159">
    <property type="component" value="Unassembled WGS sequence"/>
</dbReference>
<dbReference type="AlphaFoldDB" id="A0A8X6R7H5"/>
<evidence type="ECO:0000313" key="3">
    <source>
        <dbReference type="EMBL" id="GFX88945.1"/>
    </source>
</evidence>
<dbReference type="GO" id="GO:0003677">
    <property type="term" value="F:DNA binding"/>
    <property type="evidence" value="ECO:0007669"/>
    <property type="project" value="InterPro"/>
</dbReference>
<dbReference type="InterPro" id="IPR002492">
    <property type="entry name" value="Transposase_Tc1-like"/>
</dbReference>
<proteinExistence type="predicted"/>
<feature type="compositionally biased region" description="Polar residues" evidence="1">
    <location>
        <begin position="65"/>
        <end position="83"/>
    </location>
</feature>